<dbReference type="EMBL" id="CAADFY010000039">
    <property type="protein sequence ID" value="VFK54212.1"/>
    <property type="molecule type" value="Genomic_DNA"/>
</dbReference>
<evidence type="ECO:0000313" key="3">
    <source>
        <dbReference type="EMBL" id="VFK54212.1"/>
    </source>
</evidence>
<dbReference type="EMBL" id="CAADFV010000040">
    <property type="protein sequence ID" value="VFK56317.1"/>
    <property type="molecule type" value="Genomic_DNA"/>
</dbReference>
<sequence length="545" mass="61346">MNTPGTDHNISEEKTGILLEKPVSLLFREIKIQPKPFFLALAKAAVKGVALKLDDALVEIGDALAASGLGEEPGHVAWTLIYGALVRTTMELVRDAPDLFSQGETPTDNELKTICADLEKGLLAAKIRIHADFLEHPEKLAFLDTFQPILSQWLQGLGSPPMQARALANRLPHKFPLALHEQWGQAPEHYAVLEKALETPFTRADQQARQWLQYHAWLRAETHTRMFAEAFGLASVYVPLCAYYEEDIQVGPEDRPGDADLQTGKEKKRKVVELHTELVRWMANYNPKDTVRVVSGGPGSGKSSFAKMFAVAATEKLRVRVLFVPLHLFDPQADLIRAVADFVAKNRYLDGSPLDASDGEDRLLVIFDGLDELAMQGKAAAEVAQNFVEEVLRQAAYFSAQGLRRQFLITGRDLAVQANLSRLRGPRQHLQVLPYFTSKEERGVYDDPHKLLEDDRRQTWWRRYGEASGQEFQGLPKELDTHNLMEITRQPLLNYLVALSYRRGELDFSGQTTLNEIYADLLKAVYERQWEGGRQHTGTGELNKN</sequence>
<evidence type="ECO:0000313" key="4">
    <source>
        <dbReference type="EMBL" id="VFK56317.1"/>
    </source>
</evidence>
<dbReference type="SUPFAM" id="SSF52540">
    <property type="entry name" value="P-loop containing nucleoside triphosphate hydrolases"/>
    <property type="match status" value="1"/>
</dbReference>
<accession>A0A450ZKA5</accession>
<dbReference type="InterPro" id="IPR027417">
    <property type="entry name" value="P-loop_NTPase"/>
</dbReference>
<gene>
    <name evidence="4" type="ORF">BECKTUN1418E_GA0071001_10403</name>
    <name evidence="3" type="ORF">BECKTUN1418F_GA0071002_10393</name>
</gene>
<reference evidence="3" key="1">
    <citation type="submission" date="2019-02" db="EMBL/GenBank/DDBJ databases">
        <authorList>
            <person name="Gruber-Vodicka R. H."/>
            <person name="Seah K. B. B."/>
        </authorList>
    </citation>
    <scope>NUCLEOTIDE SEQUENCE</scope>
    <source>
        <strain evidence="4">BECK_BY2</strain>
        <strain evidence="3">BECK_BY3</strain>
    </source>
</reference>
<organism evidence="3">
    <name type="scientific">Candidatus Kentrum sp. TUN</name>
    <dbReference type="NCBI Taxonomy" id="2126343"/>
    <lineage>
        <taxon>Bacteria</taxon>
        <taxon>Pseudomonadati</taxon>
        <taxon>Pseudomonadota</taxon>
        <taxon>Gammaproteobacteria</taxon>
        <taxon>Candidatus Kentrum</taxon>
    </lineage>
</organism>
<dbReference type="InterPro" id="IPR007111">
    <property type="entry name" value="NACHT_NTPase"/>
</dbReference>
<dbReference type="Pfam" id="PF05729">
    <property type="entry name" value="NACHT"/>
    <property type="match status" value="1"/>
</dbReference>
<protein>
    <submittedName>
        <fullName evidence="3">NACHT domain-containing protein</fullName>
    </submittedName>
</protein>
<dbReference type="Pfam" id="PF22735">
    <property type="entry name" value="NNH3"/>
    <property type="match status" value="1"/>
</dbReference>
<feature type="domain" description="NACHT" evidence="1">
    <location>
        <begin position="293"/>
        <end position="392"/>
    </location>
</feature>
<dbReference type="InterPro" id="IPR054568">
    <property type="entry name" value="NNH3"/>
</dbReference>
<evidence type="ECO:0000259" key="2">
    <source>
        <dbReference type="Pfam" id="PF22735"/>
    </source>
</evidence>
<evidence type="ECO:0000259" key="1">
    <source>
        <dbReference type="Pfam" id="PF05729"/>
    </source>
</evidence>
<name>A0A450ZKA5_9GAMM</name>
<proteinExistence type="predicted"/>
<dbReference type="AlphaFoldDB" id="A0A450ZKA5"/>
<feature type="domain" description="NACHT N-terminal Helical" evidence="2">
    <location>
        <begin position="33"/>
        <end position="233"/>
    </location>
</feature>
<dbReference type="Gene3D" id="3.40.50.300">
    <property type="entry name" value="P-loop containing nucleotide triphosphate hydrolases"/>
    <property type="match status" value="1"/>
</dbReference>